<feature type="repeat" description="PPR" evidence="3">
    <location>
        <begin position="203"/>
        <end position="237"/>
    </location>
</feature>
<evidence type="ECO:0000313" key="5">
    <source>
        <dbReference type="Proteomes" id="UP000245207"/>
    </source>
</evidence>
<evidence type="ECO:0000256" key="3">
    <source>
        <dbReference type="PROSITE-ProRule" id="PRU00708"/>
    </source>
</evidence>
<proteinExistence type="inferred from homology"/>
<comment type="similarity">
    <text evidence="1">Belongs to the PPR family. P subfamily.</text>
</comment>
<dbReference type="GO" id="GO:0005739">
    <property type="term" value="C:mitochondrion"/>
    <property type="evidence" value="ECO:0007669"/>
    <property type="project" value="TreeGrafter"/>
</dbReference>
<dbReference type="Pfam" id="PF01535">
    <property type="entry name" value="PPR"/>
    <property type="match status" value="1"/>
</dbReference>
<dbReference type="GO" id="GO:0006396">
    <property type="term" value="P:RNA processing"/>
    <property type="evidence" value="ECO:0007669"/>
    <property type="project" value="TreeGrafter"/>
</dbReference>
<reference evidence="4 5" key="1">
    <citation type="journal article" date="2018" name="Mol. Plant">
        <title>The genome of Artemisia annua provides insight into the evolution of Asteraceae family and artemisinin biosynthesis.</title>
        <authorList>
            <person name="Shen Q."/>
            <person name="Zhang L."/>
            <person name="Liao Z."/>
            <person name="Wang S."/>
            <person name="Yan T."/>
            <person name="Shi P."/>
            <person name="Liu M."/>
            <person name="Fu X."/>
            <person name="Pan Q."/>
            <person name="Wang Y."/>
            <person name="Lv Z."/>
            <person name="Lu X."/>
            <person name="Zhang F."/>
            <person name="Jiang W."/>
            <person name="Ma Y."/>
            <person name="Chen M."/>
            <person name="Hao X."/>
            <person name="Li L."/>
            <person name="Tang Y."/>
            <person name="Lv G."/>
            <person name="Zhou Y."/>
            <person name="Sun X."/>
            <person name="Brodelius P.E."/>
            <person name="Rose J.K.C."/>
            <person name="Tang K."/>
        </authorList>
    </citation>
    <scope>NUCLEOTIDE SEQUENCE [LARGE SCALE GENOMIC DNA]</scope>
    <source>
        <strain evidence="5">cv. Huhao1</strain>
        <tissue evidence="4">Leaf</tissue>
    </source>
</reference>
<dbReference type="InterPro" id="IPR002885">
    <property type="entry name" value="PPR_rpt"/>
</dbReference>
<keyword evidence="2" id="KW-0677">Repeat</keyword>
<dbReference type="InterPro" id="IPR051114">
    <property type="entry name" value="Mito_RNA_Proc_CCM1"/>
</dbReference>
<evidence type="ECO:0000256" key="1">
    <source>
        <dbReference type="ARBA" id="ARBA00007626"/>
    </source>
</evidence>
<evidence type="ECO:0000256" key="2">
    <source>
        <dbReference type="ARBA" id="ARBA00022737"/>
    </source>
</evidence>
<dbReference type="GO" id="GO:0003729">
    <property type="term" value="F:mRNA binding"/>
    <property type="evidence" value="ECO:0007669"/>
    <property type="project" value="TreeGrafter"/>
</dbReference>
<feature type="repeat" description="PPR" evidence="3">
    <location>
        <begin position="111"/>
        <end position="145"/>
    </location>
</feature>
<dbReference type="PROSITE" id="PS51375">
    <property type="entry name" value="PPR"/>
    <property type="match status" value="2"/>
</dbReference>
<dbReference type="EMBL" id="PKPP01008355">
    <property type="protein sequence ID" value="PWA50922.1"/>
    <property type="molecule type" value="Genomic_DNA"/>
</dbReference>
<evidence type="ECO:0000313" key="4">
    <source>
        <dbReference type="EMBL" id="PWA50922.1"/>
    </source>
</evidence>
<protein>
    <submittedName>
        <fullName evidence="4">Pentatricopeptide repeat protein</fullName>
    </submittedName>
</protein>
<dbReference type="Gene3D" id="1.25.40.10">
    <property type="entry name" value="Tetratricopeptide repeat domain"/>
    <property type="match status" value="4"/>
</dbReference>
<dbReference type="Pfam" id="PF13041">
    <property type="entry name" value="PPR_2"/>
    <property type="match status" value="2"/>
</dbReference>
<gene>
    <name evidence="4" type="ORF">CTI12_AA468040</name>
</gene>
<dbReference type="AlphaFoldDB" id="A0A2U1LPJ7"/>
<dbReference type="STRING" id="35608.A0A2U1LPJ7"/>
<dbReference type="NCBIfam" id="TIGR00756">
    <property type="entry name" value="PPR"/>
    <property type="match status" value="3"/>
</dbReference>
<sequence>MFENRHPSIALYNILLKGSCQAHDYKRAIQIFDTMNCEPNKVSYTIMISHLLDIKEFQEAVSLLNHMLCDTRVVLDSKLFGAAIKRLLDQNHLLDAKMLLVFIIQKTVSFEASFVNVLLGYYAKKGMMKHGEAVFQFMIKRGISPTLITFNTLLLGYSVSNQVPSGERIYHLMITGSVNVSPDIVSSTTLLKCYCNNGYFAPNVITFATMIKGLLKAGNLDCAHEFMHEMKCLKIHATQKFYGMVLDGLQSNGCVSLADSYFREPENDKFNKYVVVWNIMIKGAIANDLFELSKAYKKEMQHRSIQLDGKTFGPMLIAFYGQKFTAEADELVDEMRKLGIPIQYAYNDLKMAY</sequence>
<dbReference type="InterPro" id="IPR011990">
    <property type="entry name" value="TPR-like_helical_dom_sf"/>
</dbReference>
<keyword evidence="5" id="KW-1185">Reference proteome</keyword>
<dbReference type="PANTHER" id="PTHR47934">
    <property type="entry name" value="PENTATRICOPEPTIDE REPEAT-CONTAINING PROTEIN PET309, MITOCHONDRIAL"/>
    <property type="match status" value="1"/>
</dbReference>
<dbReference type="Pfam" id="PF12854">
    <property type="entry name" value="PPR_1"/>
    <property type="match status" value="1"/>
</dbReference>
<dbReference type="Proteomes" id="UP000245207">
    <property type="component" value="Unassembled WGS sequence"/>
</dbReference>
<name>A0A2U1LPJ7_ARTAN</name>
<organism evidence="4 5">
    <name type="scientific">Artemisia annua</name>
    <name type="common">Sweet wormwood</name>
    <dbReference type="NCBI Taxonomy" id="35608"/>
    <lineage>
        <taxon>Eukaryota</taxon>
        <taxon>Viridiplantae</taxon>
        <taxon>Streptophyta</taxon>
        <taxon>Embryophyta</taxon>
        <taxon>Tracheophyta</taxon>
        <taxon>Spermatophyta</taxon>
        <taxon>Magnoliopsida</taxon>
        <taxon>eudicotyledons</taxon>
        <taxon>Gunneridae</taxon>
        <taxon>Pentapetalae</taxon>
        <taxon>asterids</taxon>
        <taxon>campanulids</taxon>
        <taxon>Asterales</taxon>
        <taxon>Asteraceae</taxon>
        <taxon>Asteroideae</taxon>
        <taxon>Anthemideae</taxon>
        <taxon>Artemisiinae</taxon>
        <taxon>Artemisia</taxon>
    </lineage>
</organism>
<accession>A0A2U1LPJ7</accession>
<comment type="caution">
    <text evidence="4">The sequence shown here is derived from an EMBL/GenBank/DDBJ whole genome shotgun (WGS) entry which is preliminary data.</text>
</comment>
<dbReference type="GO" id="GO:0007005">
    <property type="term" value="P:mitochondrion organization"/>
    <property type="evidence" value="ECO:0007669"/>
    <property type="project" value="TreeGrafter"/>
</dbReference>
<dbReference type="PANTHER" id="PTHR47934:SF6">
    <property type="entry name" value="MITOCHONDRIAL GROUP I INTRON SPLICING FACTOR CCM1-RELATED"/>
    <property type="match status" value="1"/>
</dbReference>
<dbReference type="OrthoDB" id="185373at2759"/>